<evidence type="ECO:0000313" key="1">
    <source>
        <dbReference type="EMBL" id="PAP77202.1"/>
    </source>
</evidence>
<dbReference type="Gene3D" id="1.10.1220.10">
    <property type="entry name" value="Met repressor-like"/>
    <property type="match status" value="1"/>
</dbReference>
<name>A0A271J128_9BACT</name>
<dbReference type="AlphaFoldDB" id="A0A271J128"/>
<gene>
    <name evidence="1" type="ORF">BSZ37_12555</name>
</gene>
<dbReference type="RefSeq" id="WP_095510868.1">
    <property type="nucleotide sequence ID" value="NZ_MQWD01000001.1"/>
</dbReference>
<evidence type="ECO:0000313" key="2">
    <source>
        <dbReference type="Proteomes" id="UP000216339"/>
    </source>
</evidence>
<dbReference type="InterPro" id="IPR010985">
    <property type="entry name" value="Ribbon_hlx_hlx"/>
</dbReference>
<dbReference type="InterPro" id="IPR013321">
    <property type="entry name" value="Arc_rbn_hlx_hlx"/>
</dbReference>
<organism evidence="1 2">
    <name type="scientific">Rubrivirga marina</name>
    <dbReference type="NCBI Taxonomy" id="1196024"/>
    <lineage>
        <taxon>Bacteria</taxon>
        <taxon>Pseudomonadati</taxon>
        <taxon>Rhodothermota</taxon>
        <taxon>Rhodothermia</taxon>
        <taxon>Rhodothermales</taxon>
        <taxon>Rubricoccaceae</taxon>
        <taxon>Rubrivirga</taxon>
    </lineage>
</organism>
<dbReference type="Proteomes" id="UP000216339">
    <property type="component" value="Unassembled WGS sequence"/>
</dbReference>
<protein>
    <submittedName>
        <fullName evidence="1">CopG family transcriptional regulator</fullName>
    </submittedName>
</protein>
<reference evidence="1 2" key="1">
    <citation type="submission" date="2016-11" db="EMBL/GenBank/DDBJ databases">
        <title>Study of marine rhodopsin-containing bacteria.</title>
        <authorList>
            <person name="Yoshizawa S."/>
            <person name="Kumagai Y."/>
            <person name="Kogure K."/>
        </authorList>
    </citation>
    <scope>NUCLEOTIDE SEQUENCE [LARGE SCALE GENOMIC DNA]</scope>
    <source>
        <strain evidence="1 2">SAORIC-28</strain>
    </source>
</reference>
<accession>A0A271J128</accession>
<dbReference type="OrthoDB" id="573821at2"/>
<dbReference type="GO" id="GO:0006355">
    <property type="term" value="P:regulation of DNA-templated transcription"/>
    <property type="evidence" value="ECO:0007669"/>
    <property type="project" value="InterPro"/>
</dbReference>
<proteinExistence type="predicted"/>
<comment type="caution">
    <text evidence="1">The sequence shown here is derived from an EMBL/GenBank/DDBJ whole genome shotgun (WGS) entry which is preliminary data.</text>
</comment>
<sequence length="78" mass="8474">MPAASPKRATVYFDSALHKALRLKAAETDRSVSDVVNEAVRVLLAEDADDLAALRDRADEPTVSFESFVRDLKAEGAI</sequence>
<dbReference type="EMBL" id="MQWD01000001">
    <property type="protein sequence ID" value="PAP77202.1"/>
    <property type="molecule type" value="Genomic_DNA"/>
</dbReference>
<keyword evidence="2" id="KW-1185">Reference proteome</keyword>
<dbReference type="SUPFAM" id="SSF47598">
    <property type="entry name" value="Ribbon-helix-helix"/>
    <property type="match status" value="1"/>
</dbReference>